<protein>
    <recommendedName>
        <fullName evidence="10">Addiction module toxin, HicA family</fullName>
    </recommendedName>
</protein>
<dbReference type="GO" id="GO:0016787">
    <property type="term" value="F:hydrolase activity"/>
    <property type="evidence" value="ECO:0007669"/>
    <property type="project" value="UniProtKB-KW"/>
</dbReference>
<dbReference type="Gene3D" id="3.30.920.30">
    <property type="entry name" value="Hypothetical protein"/>
    <property type="match status" value="1"/>
</dbReference>
<dbReference type="AlphaFoldDB" id="A0A6N8FW03"/>
<evidence type="ECO:0000313" key="9">
    <source>
        <dbReference type="Proteomes" id="UP000441797"/>
    </source>
</evidence>
<dbReference type="GO" id="GO:0003729">
    <property type="term" value="F:mRNA binding"/>
    <property type="evidence" value="ECO:0007669"/>
    <property type="project" value="InterPro"/>
</dbReference>
<keyword evidence="5" id="KW-0378">Hydrolase</keyword>
<evidence type="ECO:0000256" key="6">
    <source>
        <dbReference type="ARBA" id="ARBA00022884"/>
    </source>
</evidence>
<evidence type="ECO:0008006" key="10">
    <source>
        <dbReference type="Google" id="ProtNLM"/>
    </source>
</evidence>
<dbReference type="SUPFAM" id="SSF54786">
    <property type="entry name" value="YcfA/nrd intein domain"/>
    <property type="match status" value="1"/>
</dbReference>
<dbReference type="EMBL" id="NAPY01000019">
    <property type="protein sequence ID" value="MUL37308.1"/>
    <property type="molecule type" value="Genomic_DNA"/>
</dbReference>
<comment type="similarity">
    <text evidence="1">Belongs to the HicA mRNA interferase family.</text>
</comment>
<dbReference type="InterPro" id="IPR012933">
    <property type="entry name" value="HicA_mRNA_interferase"/>
</dbReference>
<dbReference type="GO" id="GO:0004519">
    <property type="term" value="F:endonuclease activity"/>
    <property type="evidence" value="ECO:0007669"/>
    <property type="project" value="UniProtKB-KW"/>
</dbReference>
<evidence type="ECO:0000313" key="8">
    <source>
        <dbReference type="EMBL" id="MUL37308.1"/>
    </source>
</evidence>
<evidence type="ECO:0000256" key="4">
    <source>
        <dbReference type="ARBA" id="ARBA00022759"/>
    </source>
</evidence>
<keyword evidence="4" id="KW-0255">Endonuclease</keyword>
<reference evidence="8 9" key="1">
    <citation type="journal article" date="2019" name="Front. Microbiol.">
        <title>Genomic Features for Desiccation Tolerance and Sugar Biosynthesis in the Extremophile Gloeocapsopsis sp. UTEX B3054.</title>
        <authorList>
            <person name="Urrejola C."/>
            <person name="Alcorta J."/>
            <person name="Salas L."/>
            <person name="Vasquez M."/>
            <person name="Polz M.F."/>
            <person name="Vicuna R."/>
            <person name="Diez B."/>
        </authorList>
    </citation>
    <scope>NUCLEOTIDE SEQUENCE [LARGE SCALE GENOMIC DNA]</scope>
    <source>
        <strain evidence="8 9">1H9</strain>
    </source>
</reference>
<organism evidence="8 9">
    <name type="scientific">Gloeocapsopsis dulcis AAB1 = 1H9</name>
    <dbReference type="NCBI Taxonomy" id="1433147"/>
    <lineage>
        <taxon>Bacteria</taxon>
        <taxon>Bacillati</taxon>
        <taxon>Cyanobacteriota</taxon>
        <taxon>Cyanophyceae</taxon>
        <taxon>Oscillatoriophycideae</taxon>
        <taxon>Chroococcales</taxon>
        <taxon>Chroococcaceae</taxon>
        <taxon>Gloeocapsopsis</taxon>
        <taxon>Gloeocapsopsis dulcis</taxon>
    </lineage>
</organism>
<evidence type="ECO:0000256" key="2">
    <source>
        <dbReference type="ARBA" id="ARBA00022649"/>
    </source>
</evidence>
<dbReference type="Pfam" id="PF07927">
    <property type="entry name" value="HicA_toxin"/>
    <property type="match status" value="1"/>
</dbReference>
<evidence type="ECO:0000256" key="1">
    <source>
        <dbReference type="ARBA" id="ARBA00006620"/>
    </source>
</evidence>
<dbReference type="Proteomes" id="UP000441797">
    <property type="component" value="Unassembled WGS sequence"/>
</dbReference>
<comment type="caution">
    <text evidence="8">The sequence shown here is derived from an EMBL/GenBank/DDBJ whole genome shotgun (WGS) entry which is preliminary data.</text>
</comment>
<keyword evidence="6" id="KW-0694">RNA-binding</keyword>
<evidence type="ECO:0000256" key="5">
    <source>
        <dbReference type="ARBA" id="ARBA00022801"/>
    </source>
</evidence>
<dbReference type="OrthoDB" id="121656at2"/>
<evidence type="ECO:0000256" key="3">
    <source>
        <dbReference type="ARBA" id="ARBA00022722"/>
    </source>
</evidence>
<name>A0A6N8FW03_9CHRO</name>
<keyword evidence="9" id="KW-1185">Reference proteome</keyword>
<accession>A0A6N8FW03</accession>
<sequence length="59" mass="6755">MPRLPRISAKEAIRVLERLEFEQVRQTGSHVVMKKKSNKPVSTSHLAQMLLCLIQLNLS</sequence>
<dbReference type="InterPro" id="IPR038570">
    <property type="entry name" value="HicA_sf"/>
</dbReference>
<gene>
    <name evidence="8" type="ORF">BWI75_13405</name>
</gene>
<keyword evidence="7" id="KW-0346">Stress response</keyword>
<evidence type="ECO:0000256" key="7">
    <source>
        <dbReference type="ARBA" id="ARBA00023016"/>
    </source>
</evidence>
<proteinExistence type="inferred from homology"/>
<keyword evidence="2" id="KW-1277">Toxin-antitoxin system</keyword>
<keyword evidence="3" id="KW-0540">Nuclease</keyword>
<dbReference type="RefSeq" id="WP_105219167.1">
    <property type="nucleotide sequence ID" value="NZ_CAWNSU010000030.1"/>
</dbReference>